<dbReference type="AlphaFoldDB" id="A0A920C814"/>
<proteinExistence type="predicted"/>
<name>A0A920C814_9BACL</name>
<accession>A0A920C814</accession>
<dbReference type="Proteomes" id="UP000679779">
    <property type="component" value="Unassembled WGS sequence"/>
</dbReference>
<keyword evidence="2" id="KW-1185">Reference proteome</keyword>
<evidence type="ECO:0000313" key="2">
    <source>
        <dbReference type="Proteomes" id="UP000679779"/>
    </source>
</evidence>
<evidence type="ECO:0000313" key="1">
    <source>
        <dbReference type="EMBL" id="GIO29591.1"/>
    </source>
</evidence>
<dbReference type="EMBL" id="BORQ01000001">
    <property type="protein sequence ID" value="GIO29591.1"/>
    <property type="molecule type" value="Genomic_DNA"/>
</dbReference>
<protein>
    <submittedName>
        <fullName evidence="1">Uncharacterized protein</fullName>
    </submittedName>
</protein>
<sequence length="169" mass="18329">MSANETKALASRIEDVPELLVEINIAVGKPVKGTNKARIEIPITDGSTYTVRILLLDAKGSVISYADHIGVLNDNHADVYEGTATLNGSKVKLSGPTSNDWWHLYAWQDGKQITFKNGRQFAIRGVDDLTSLTVEGGSGVIKVVLEDFSGKMSEPVEVPFGTTYTSMEK</sequence>
<gene>
    <name evidence="1" type="ORF">J2TS6_07320</name>
</gene>
<dbReference type="RefSeq" id="WP_160037791.1">
    <property type="nucleotide sequence ID" value="NZ_BORQ01000001.1"/>
</dbReference>
<organism evidence="1 2">
    <name type="scientific">Paenibacillus albilobatus</name>
    <dbReference type="NCBI Taxonomy" id="2716884"/>
    <lineage>
        <taxon>Bacteria</taxon>
        <taxon>Bacillati</taxon>
        <taxon>Bacillota</taxon>
        <taxon>Bacilli</taxon>
        <taxon>Bacillales</taxon>
        <taxon>Paenibacillaceae</taxon>
        <taxon>Paenibacillus</taxon>
    </lineage>
</organism>
<comment type="caution">
    <text evidence="1">The sequence shown here is derived from an EMBL/GenBank/DDBJ whole genome shotgun (WGS) entry which is preliminary data.</text>
</comment>
<reference evidence="1" key="1">
    <citation type="submission" date="2021-03" db="EMBL/GenBank/DDBJ databases">
        <title>Antimicrobial resistance genes in bacteria isolated from Japanese honey, and their potential for conferring macrolide and lincosamide resistance in the American foulbrood pathogen Paenibacillus larvae.</title>
        <authorList>
            <person name="Okamoto M."/>
            <person name="Kumagai M."/>
            <person name="Kanamori H."/>
            <person name="Takamatsu D."/>
        </authorList>
    </citation>
    <scope>NUCLEOTIDE SEQUENCE</scope>
    <source>
        <strain evidence="1">J2TS6</strain>
    </source>
</reference>